<sequence length="95" mass="10327">MSTNTEGATSKSQVAFSGKNLVVKNSIQPYSEVKSPTVDDSLNLIGDSRSQSATVVENVIFQYSGNRDIQCFTNNLHLMKTTMALSPMPKAPKVM</sequence>
<name>A0A915IE24_ROMCU</name>
<dbReference type="WBParaSite" id="nRc.2.0.1.t12152-RA">
    <property type="protein sequence ID" value="nRc.2.0.1.t12152-RA"/>
    <property type="gene ID" value="nRc.2.0.1.g12152"/>
</dbReference>
<reference evidence="2" key="1">
    <citation type="submission" date="2022-11" db="UniProtKB">
        <authorList>
            <consortium name="WormBaseParasite"/>
        </authorList>
    </citation>
    <scope>IDENTIFICATION</scope>
</reference>
<organism evidence="1 2">
    <name type="scientific">Romanomermis culicivorax</name>
    <name type="common">Nematode worm</name>
    <dbReference type="NCBI Taxonomy" id="13658"/>
    <lineage>
        <taxon>Eukaryota</taxon>
        <taxon>Metazoa</taxon>
        <taxon>Ecdysozoa</taxon>
        <taxon>Nematoda</taxon>
        <taxon>Enoplea</taxon>
        <taxon>Dorylaimia</taxon>
        <taxon>Mermithida</taxon>
        <taxon>Mermithoidea</taxon>
        <taxon>Mermithidae</taxon>
        <taxon>Romanomermis</taxon>
    </lineage>
</organism>
<dbReference type="Proteomes" id="UP000887565">
    <property type="component" value="Unplaced"/>
</dbReference>
<evidence type="ECO:0000313" key="1">
    <source>
        <dbReference type="Proteomes" id="UP000887565"/>
    </source>
</evidence>
<keyword evidence="1" id="KW-1185">Reference proteome</keyword>
<accession>A0A915IE24</accession>
<proteinExistence type="predicted"/>
<evidence type="ECO:0000313" key="2">
    <source>
        <dbReference type="WBParaSite" id="nRc.2.0.1.t12152-RA"/>
    </source>
</evidence>
<dbReference type="AlphaFoldDB" id="A0A915IE24"/>
<protein>
    <submittedName>
        <fullName evidence="2">Uncharacterized protein</fullName>
    </submittedName>
</protein>